<evidence type="ECO:0000313" key="5">
    <source>
        <dbReference type="Proteomes" id="UP001165205"/>
    </source>
</evidence>
<reference evidence="4" key="1">
    <citation type="submission" date="2023-04" db="EMBL/GenBank/DDBJ databases">
        <title>Aspergillus oryzae NBRC 4228.</title>
        <authorList>
            <person name="Ichikawa N."/>
            <person name="Sato H."/>
            <person name="Tonouchi N."/>
        </authorList>
    </citation>
    <scope>NUCLEOTIDE SEQUENCE</scope>
    <source>
        <strain evidence="4">NBRC 4228</strain>
    </source>
</reference>
<feature type="domain" description="Fe2OG dioxygenase" evidence="3">
    <location>
        <begin position="154"/>
        <end position="270"/>
    </location>
</feature>
<proteinExistence type="inferred from homology"/>
<comment type="similarity">
    <text evidence="1 2">Belongs to the iron/ascorbate-dependent oxidoreductase family.</text>
</comment>
<gene>
    <name evidence="4" type="ORF">Aory04_000059500</name>
</gene>
<dbReference type="Pfam" id="PF14226">
    <property type="entry name" value="DIOX_N"/>
    <property type="match status" value="1"/>
</dbReference>
<dbReference type="InterPro" id="IPR005123">
    <property type="entry name" value="Oxoglu/Fe-dep_dioxygenase_dom"/>
</dbReference>
<dbReference type="InterPro" id="IPR044861">
    <property type="entry name" value="IPNS-like_FE2OG_OXY"/>
</dbReference>
<dbReference type="SUPFAM" id="SSF51197">
    <property type="entry name" value="Clavaminate synthase-like"/>
    <property type="match status" value="1"/>
</dbReference>
<keyword evidence="2" id="KW-0560">Oxidoreductase</keyword>
<comment type="caution">
    <text evidence="4">The sequence shown here is derived from an EMBL/GenBank/DDBJ whole genome shotgun (WGS) entry which is preliminary data.</text>
</comment>
<dbReference type="InterPro" id="IPR027443">
    <property type="entry name" value="IPNS-like_sf"/>
</dbReference>
<dbReference type="GO" id="GO:0016491">
    <property type="term" value="F:oxidoreductase activity"/>
    <property type="evidence" value="ECO:0007669"/>
    <property type="project" value="UniProtKB-KW"/>
</dbReference>
<evidence type="ECO:0000256" key="1">
    <source>
        <dbReference type="ARBA" id="ARBA00008056"/>
    </source>
</evidence>
<dbReference type="PROSITE" id="PS51471">
    <property type="entry name" value="FE2OG_OXY"/>
    <property type="match status" value="1"/>
</dbReference>
<protein>
    <submittedName>
        <fullName evidence="4">Unnamed protein product</fullName>
    </submittedName>
</protein>
<accession>A0AAN5BSM0</accession>
<dbReference type="AlphaFoldDB" id="A0AAN5BSM0"/>
<dbReference type="InterPro" id="IPR050231">
    <property type="entry name" value="Iron_ascorbate_oxido_reductase"/>
</dbReference>
<evidence type="ECO:0000259" key="3">
    <source>
        <dbReference type="PROSITE" id="PS51471"/>
    </source>
</evidence>
<keyword evidence="2" id="KW-0408">Iron</keyword>
<dbReference type="EMBL" id="BSYA01000003">
    <property type="protein sequence ID" value="GMG23072.1"/>
    <property type="molecule type" value="Genomic_DNA"/>
</dbReference>
<dbReference type="Pfam" id="PF03171">
    <property type="entry name" value="2OG-FeII_Oxy"/>
    <property type="match status" value="1"/>
</dbReference>
<sequence length="346" mass="38406">MATNTSSFTAIPILDYSLSTSPTTKPQFLAELRNALINVGFFYLIHAPIAPQIQKDVVDKCKDIFDLPLEKKVEIEMVNSKHFLGYSRLGAEITAREQDYREQFDWPDESAIPGFRKAIEAYLAEISPLSDAFRGLISEALDLPPTALDPYFDDPQQLKLKLIKYPPPPISSTEAEVQGVGPHKDSEFLTFLLQASPHSGLEVQNKSGDWISAAPVENSLVVNIGRALEAITGGVCTATTHRVSLAPRNFIDQAGASLGPRFSIPVFLGMGLDLSAEKITLQIPQHVRDLIQDEKVRSDAEATFNRIFSGRTGEGTLLHRVISHQDVGRRWYPDLLDFALKQYETK</sequence>
<organism evidence="4 5">
    <name type="scientific">Aspergillus oryzae</name>
    <name type="common">Yellow koji mold</name>
    <dbReference type="NCBI Taxonomy" id="5062"/>
    <lineage>
        <taxon>Eukaryota</taxon>
        <taxon>Fungi</taxon>
        <taxon>Dikarya</taxon>
        <taxon>Ascomycota</taxon>
        <taxon>Pezizomycotina</taxon>
        <taxon>Eurotiomycetes</taxon>
        <taxon>Eurotiomycetidae</taxon>
        <taxon>Eurotiales</taxon>
        <taxon>Aspergillaceae</taxon>
        <taxon>Aspergillus</taxon>
        <taxon>Aspergillus subgen. Circumdati</taxon>
    </lineage>
</organism>
<dbReference type="PANTHER" id="PTHR47990">
    <property type="entry name" value="2-OXOGLUTARATE (2OG) AND FE(II)-DEPENDENT OXYGENASE SUPERFAMILY PROTEIN-RELATED"/>
    <property type="match status" value="1"/>
</dbReference>
<dbReference type="Gene3D" id="2.60.120.330">
    <property type="entry name" value="B-lactam Antibiotic, Isopenicillin N Synthase, Chain"/>
    <property type="match status" value="1"/>
</dbReference>
<keyword evidence="2" id="KW-0479">Metal-binding</keyword>
<evidence type="ECO:0000313" key="4">
    <source>
        <dbReference type="EMBL" id="GMG23072.1"/>
    </source>
</evidence>
<dbReference type="GO" id="GO:0046872">
    <property type="term" value="F:metal ion binding"/>
    <property type="evidence" value="ECO:0007669"/>
    <property type="project" value="UniProtKB-KW"/>
</dbReference>
<evidence type="ECO:0000256" key="2">
    <source>
        <dbReference type="RuleBase" id="RU003682"/>
    </source>
</evidence>
<dbReference type="Proteomes" id="UP001165205">
    <property type="component" value="Unassembled WGS sequence"/>
</dbReference>
<name>A0AAN5BSM0_ASPOZ</name>
<dbReference type="InterPro" id="IPR026992">
    <property type="entry name" value="DIOX_N"/>
</dbReference>
<dbReference type="GO" id="GO:0044283">
    <property type="term" value="P:small molecule biosynthetic process"/>
    <property type="evidence" value="ECO:0007669"/>
    <property type="project" value="UniProtKB-ARBA"/>
</dbReference>